<feature type="transmembrane region" description="Helical" evidence="8">
    <location>
        <begin position="251"/>
        <end position="270"/>
    </location>
</feature>
<evidence type="ECO:0000256" key="2">
    <source>
        <dbReference type="ARBA" id="ARBA00008537"/>
    </source>
</evidence>
<keyword evidence="11" id="KW-1185">Reference proteome</keyword>
<dbReference type="Gene3D" id="1.20.1250.20">
    <property type="entry name" value="MFS general substrate transporter like domains"/>
    <property type="match status" value="1"/>
</dbReference>
<dbReference type="PROSITE" id="PS50850">
    <property type="entry name" value="MFS"/>
    <property type="match status" value="1"/>
</dbReference>
<feature type="transmembrane region" description="Helical" evidence="8">
    <location>
        <begin position="62"/>
        <end position="85"/>
    </location>
</feature>
<comment type="similarity">
    <text evidence="2">Belongs to the major facilitator superfamily. EmrB family.</text>
</comment>
<proteinExistence type="inferred from homology"/>
<evidence type="ECO:0000313" key="11">
    <source>
        <dbReference type="Proteomes" id="UP000831113"/>
    </source>
</evidence>
<feature type="transmembrane region" description="Helical" evidence="8">
    <location>
        <begin position="421"/>
        <end position="441"/>
    </location>
</feature>
<comment type="subcellular location">
    <subcellularLocation>
        <location evidence="1">Cell membrane</location>
        <topology evidence="1">Multi-pass membrane protein</topology>
    </subcellularLocation>
</comment>
<feature type="transmembrane region" description="Helical" evidence="8">
    <location>
        <begin position="21"/>
        <end position="39"/>
    </location>
</feature>
<dbReference type="PANTHER" id="PTHR42718:SF9">
    <property type="entry name" value="MAJOR FACILITATOR SUPERFAMILY MULTIDRUG TRANSPORTER MFSC"/>
    <property type="match status" value="1"/>
</dbReference>
<dbReference type="RefSeq" id="WP_243801891.1">
    <property type="nucleotide sequence ID" value="NZ_CP094669.1"/>
</dbReference>
<dbReference type="CDD" id="cd17503">
    <property type="entry name" value="MFS_LmrB_MDR_like"/>
    <property type="match status" value="1"/>
</dbReference>
<organism evidence="10 11">
    <name type="scientific">Hymenobacter tibetensis</name>
    <dbReference type="NCBI Taxonomy" id="497967"/>
    <lineage>
        <taxon>Bacteria</taxon>
        <taxon>Pseudomonadati</taxon>
        <taxon>Bacteroidota</taxon>
        <taxon>Cytophagia</taxon>
        <taxon>Cytophagales</taxon>
        <taxon>Hymenobacteraceae</taxon>
        <taxon>Hymenobacter</taxon>
    </lineage>
</organism>
<dbReference type="Proteomes" id="UP000831113">
    <property type="component" value="Chromosome"/>
</dbReference>
<evidence type="ECO:0000259" key="9">
    <source>
        <dbReference type="PROSITE" id="PS50850"/>
    </source>
</evidence>
<dbReference type="Gene3D" id="1.20.1720.10">
    <property type="entry name" value="Multidrug resistance protein D"/>
    <property type="match status" value="1"/>
</dbReference>
<dbReference type="InterPro" id="IPR020846">
    <property type="entry name" value="MFS_dom"/>
</dbReference>
<feature type="transmembrane region" description="Helical" evidence="8">
    <location>
        <begin position="180"/>
        <end position="200"/>
    </location>
</feature>
<dbReference type="PRINTS" id="PR01036">
    <property type="entry name" value="TCRTETB"/>
</dbReference>
<evidence type="ECO:0000256" key="4">
    <source>
        <dbReference type="ARBA" id="ARBA00022475"/>
    </source>
</evidence>
<dbReference type="NCBIfam" id="TIGR00711">
    <property type="entry name" value="efflux_EmrB"/>
    <property type="match status" value="1"/>
</dbReference>
<feature type="transmembrane region" description="Helical" evidence="8">
    <location>
        <begin position="326"/>
        <end position="347"/>
    </location>
</feature>
<feature type="transmembrane region" description="Helical" evidence="8">
    <location>
        <begin position="507"/>
        <end position="525"/>
    </location>
</feature>
<dbReference type="Pfam" id="PF07690">
    <property type="entry name" value="MFS_1"/>
    <property type="match status" value="1"/>
</dbReference>
<gene>
    <name evidence="10" type="ORF">MTX78_09060</name>
</gene>
<dbReference type="EMBL" id="CP094669">
    <property type="protein sequence ID" value="UOG76736.1"/>
    <property type="molecule type" value="Genomic_DNA"/>
</dbReference>
<keyword evidence="4" id="KW-1003">Cell membrane</keyword>
<keyword evidence="3" id="KW-0813">Transport</keyword>
<feature type="transmembrane region" description="Helical" evidence="8">
    <location>
        <begin position="354"/>
        <end position="371"/>
    </location>
</feature>
<keyword evidence="6 8" id="KW-1133">Transmembrane helix</keyword>
<dbReference type="InterPro" id="IPR004638">
    <property type="entry name" value="EmrB-like"/>
</dbReference>
<dbReference type="InterPro" id="IPR036259">
    <property type="entry name" value="MFS_trans_sf"/>
</dbReference>
<accession>A0ABY4D688</accession>
<evidence type="ECO:0000256" key="7">
    <source>
        <dbReference type="ARBA" id="ARBA00023136"/>
    </source>
</evidence>
<evidence type="ECO:0000256" key="1">
    <source>
        <dbReference type="ARBA" id="ARBA00004651"/>
    </source>
</evidence>
<feature type="transmembrane region" description="Helical" evidence="8">
    <location>
        <begin position="391"/>
        <end position="409"/>
    </location>
</feature>
<evidence type="ECO:0000256" key="3">
    <source>
        <dbReference type="ARBA" id="ARBA00022448"/>
    </source>
</evidence>
<evidence type="ECO:0000256" key="8">
    <source>
        <dbReference type="SAM" id="Phobius"/>
    </source>
</evidence>
<feature type="domain" description="Major facilitator superfamily (MFS) profile" evidence="9">
    <location>
        <begin position="26"/>
        <end position="530"/>
    </location>
</feature>
<feature type="transmembrane region" description="Helical" evidence="8">
    <location>
        <begin position="97"/>
        <end position="122"/>
    </location>
</feature>
<dbReference type="InterPro" id="IPR011701">
    <property type="entry name" value="MFS"/>
</dbReference>
<keyword evidence="5 8" id="KW-0812">Transmembrane</keyword>
<evidence type="ECO:0000313" key="10">
    <source>
        <dbReference type="EMBL" id="UOG76736.1"/>
    </source>
</evidence>
<dbReference type="SUPFAM" id="SSF103473">
    <property type="entry name" value="MFS general substrate transporter"/>
    <property type="match status" value="1"/>
</dbReference>
<dbReference type="PANTHER" id="PTHR42718">
    <property type="entry name" value="MAJOR FACILITATOR SUPERFAMILY MULTIDRUG TRANSPORTER MFSC"/>
    <property type="match status" value="1"/>
</dbReference>
<reference evidence="10 11" key="1">
    <citation type="submission" date="2022-03" db="EMBL/GenBank/DDBJ databases">
        <title>Hymenobactersp. isolated from the air.</title>
        <authorList>
            <person name="Won M."/>
            <person name="Kwon S.-W."/>
        </authorList>
    </citation>
    <scope>NUCLEOTIDE SEQUENCE [LARGE SCALE GENOMIC DNA]</scope>
    <source>
        <strain evidence="10 11">KACC 21982</strain>
    </source>
</reference>
<sequence length="540" mass="56582">MSSTKTLKKPASDATASHGGNLKWIIAVTVAMATFMEVLDDTSVSVALSQIGGNLSAAEDEVTWVVTAQLVSKAVVLPVAGFLATVVGRKRLFSICLLAYGATSLLCGLSPSIGFLVFMRVIQGLSGGMLSPMAQAILTDTFPPAQRGLAFAAYGVATVVAPTVGPTLGGYLVDNASWNWVFFVNVPVAIVTAFLVSILVKDPPAMVKEKAAKWAGGLKVDYIGLSLLAVGLSALQYVLSRGEREEWFSSGSITALSVVAAIALVTGVIWELRSKDPVIDLKLLRHRNFAAAVLVMFAVGAVLFSSSTQLPLFLQNLLGYTAVKSGLAISPGGASVLLLMPVVGVLSGKVQARWMILFGLIISTLALFNYAHVLSSDIDFASVAKARVYQSMGLAFLFVPISVAAYVGIAKNKTNQAATLINLAQSLGGSFGIAAITTLIARRAQFHQSRIIDSLNFSNPNYEAGVQSLASTQATVGGSLAEATERAQATIYGAVQLQANILSYIDSFYLLGFACLLSIPLVFMMRANKPGQDGQAGAAG</sequence>
<name>A0ABY4D688_9BACT</name>
<evidence type="ECO:0000256" key="5">
    <source>
        <dbReference type="ARBA" id="ARBA00022692"/>
    </source>
</evidence>
<evidence type="ECO:0000256" key="6">
    <source>
        <dbReference type="ARBA" id="ARBA00022989"/>
    </source>
</evidence>
<keyword evidence="7 8" id="KW-0472">Membrane</keyword>
<feature type="transmembrane region" description="Helical" evidence="8">
    <location>
        <begin position="291"/>
        <end position="314"/>
    </location>
</feature>
<protein>
    <submittedName>
        <fullName evidence="10">DHA2 family efflux MFS transporter permease subunit</fullName>
    </submittedName>
</protein>